<evidence type="ECO:0000259" key="4">
    <source>
        <dbReference type="PROSITE" id="PS50800"/>
    </source>
</evidence>
<feature type="region of interest" description="Disordered" evidence="3">
    <location>
        <begin position="81"/>
        <end position="230"/>
    </location>
</feature>
<dbReference type="SUPFAM" id="SSF68906">
    <property type="entry name" value="SAP domain"/>
    <property type="match status" value="1"/>
</dbReference>
<dbReference type="InterPro" id="IPR003034">
    <property type="entry name" value="SAP_dom"/>
</dbReference>
<protein>
    <recommendedName>
        <fullName evidence="4">SAP domain-containing protein</fullName>
    </recommendedName>
</protein>
<dbReference type="Gene3D" id="1.10.720.30">
    <property type="entry name" value="SAP domain"/>
    <property type="match status" value="1"/>
</dbReference>
<comment type="caution">
    <text evidence="5">The sequence shown here is derived from an EMBL/GenBank/DDBJ whole genome shotgun (WGS) entry which is preliminary data.</text>
</comment>
<evidence type="ECO:0000256" key="3">
    <source>
        <dbReference type="SAM" id="MobiDB-lite"/>
    </source>
</evidence>
<dbReference type="EMBL" id="CAJNOC010000022">
    <property type="protein sequence ID" value="CAF0707138.1"/>
    <property type="molecule type" value="Genomic_DNA"/>
</dbReference>
<feature type="region of interest" description="Disordered" evidence="3">
    <location>
        <begin position="941"/>
        <end position="977"/>
    </location>
</feature>
<keyword evidence="2" id="KW-0175">Coiled coil</keyword>
<feature type="compositionally biased region" description="Low complexity" evidence="3">
    <location>
        <begin position="351"/>
        <end position="367"/>
    </location>
</feature>
<dbReference type="SMART" id="SM00513">
    <property type="entry name" value="SAP"/>
    <property type="match status" value="1"/>
</dbReference>
<feature type="region of interest" description="Disordered" evidence="3">
    <location>
        <begin position="275"/>
        <end position="383"/>
    </location>
</feature>
<dbReference type="InterPro" id="IPR036361">
    <property type="entry name" value="SAP_dom_sf"/>
</dbReference>
<dbReference type="InterPro" id="IPR011992">
    <property type="entry name" value="EF-hand-dom_pair"/>
</dbReference>
<keyword evidence="6" id="KW-1185">Reference proteome</keyword>
<feature type="compositionally biased region" description="Low complexity" evidence="3">
    <location>
        <begin position="184"/>
        <end position="213"/>
    </location>
</feature>
<dbReference type="Pfam" id="PF14443">
    <property type="entry name" value="DBC1"/>
    <property type="match status" value="1"/>
</dbReference>
<dbReference type="PROSITE" id="PS00018">
    <property type="entry name" value="EF_HAND_1"/>
    <property type="match status" value="1"/>
</dbReference>
<dbReference type="Proteomes" id="UP000663879">
    <property type="component" value="Unassembled WGS sequence"/>
</dbReference>
<evidence type="ECO:0000313" key="5">
    <source>
        <dbReference type="EMBL" id="CAF0707138.1"/>
    </source>
</evidence>
<gene>
    <name evidence="5" type="ORF">OXX778_LOCUS460</name>
</gene>
<dbReference type="Pfam" id="PF19256">
    <property type="entry name" value="LAIKA"/>
    <property type="match status" value="1"/>
</dbReference>
<feature type="compositionally biased region" description="Low complexity" evidence="3">
    <location>
        <begin position="111"/>
        <end position="127"/>
    </location>
</feature>
<feature type="compositionally biased region" description="Polar residues" evidence="3">
    <location>
        <begin position="100"/>
        <end position="110"/>
    </location>
</feature>
<feature type="compositionally biased region" description="Polar residues" evidence="3">
    <location>
        <begin position="135"/>
        <end position="155"/>
    </location>
</feature>
<feature type="compositionally biased region" description="Acidic residues" evidence="3">
    <location>
        <begin position="1283"/>
        <end position="1295"/>
    </location>
</feature>
<feature type="compositionally biased region" description="Basic and acidic residues" evidence="3">
    <location>
        <begin position="372"/>
        <end position="383"/>
    </location>
</feature>
<reference evidence="5" key="1">
    <citation type="submission" date="2021-02" db="EMBL/GenBank/DDBJ databases">
        <authorList>
            <person name="Nowell W R."/>
        </authorList>
    </citation>
    <scope>NUCLEOTIDE SEQUENCE</scope>
    <source>
        <strain evidence="5">Ploen Becks lab</strain>
    </source>
</reference>
<dbReference type="SUPFAM" id="SSF47473">
    <property type="entry name" value="EF-hand"/>
    <property type="match status" value="1"/>
</dbReference>
<dbReference type="OrthoDB" id="21006at2759"/>
<name>A0A813M271_9BILA</name>
<evidence type="ECO:0000256" key="2">
    <source>
        <dbReference type="ARBA" id="ARBA00023054"/>
    </source>
</evidence>
<dbReference type="InterPro" id="IPR018247">
    <property type="entry name" value="EF_Hand_1_Ca_BS"/>
</dbReference>
<dbReference type="PANTHER" id="PTHR14304:SF11">
    <property type="entry name" value="SAP DOMAIN-CONTAINING PROTEIN"/>
    <property type="match status" value="1"/>
</dbReference>
<feature type="compositionally biased region" description="Polar residues" evidence="3">
    <location>
        <begin position="163"/>
        <end position="179"/>
    </location>
</feature>
<dbReference type="InterPro" id="IPR025224">
    <property type="entry name" value="CCAR1/CCAR2"/>
</dbReference>
<organism evidence="5 6">
    <name type="scientific">Brachionus calyciflorus</name>
    <dbReference type="NCBI Taxonomy" id="104777"/>
    <lineage>
        <taxon>Eukaryota</taxon>
        <taxon>Metazoa</taxon>
        <taxon>Spiralia</taxon>
        <taxon>Gnathifera</taxon>
        <taxon>Rotifera</taxon>
        <taxon>Eurotatoria</taxon>
        <taxon>Monogononta</taxon>
        <taxon>Pseudotrocha</taxon>
        <taxon>Ploima</taxon>
        <taxon>Brachionidae</taxon>
        <taxon>Brachionus</taxon>
    </lineage>
</organism>
<dbReference type="GO" id="GO:0006355">
    <property type="term" value="P:regulation of DNA-templated transcription"/>
    <property type="evidence" value="ECO:0007669"/>
    <property type="project" value="InterPro"/>
</dbReference>
<feature type="compositionally biased region" description="Basic and acidic residues" evidence="3">
    <location>
        <begin position="1240"/>
        <end position="1273"/>
    </location>
</feature>
<feature type="region of interest" description="Disordered" evidence="3">
    <location>
        <begin position="1"/>
        <end position="37"/>
    </location>
</feature>
<evidence type="ECO:0000256" key="1">
    <source>
        <dbReference type="ARBA" id="ARBA00022837"/>
    </source>
</evidence>
<accession>A0A813M271</accession>
<feature type="region of interest" description="Disordered" evidence="3">
    <location>
        <begin position="1141"/>
        <end position="1161"/>
    </location>
</feature>
<dbReference type="InterPro" id="IPR025954">
    <property type="entry name" value="DBC1/CARP1_inactive_NUDIX"/>
</dbReference>
<feature type="compositionally biased region" description="Low complexity" evidence="3">
    <location>
        <begin position="275"/>
        <end position="297"/>
    </location>
</feature>
<feature type="domain" description="SAP" evidence="4">
    <location>
        <begin position="763"/>
        <end position="797"/>
    </location>
</feature>
<feature type="compositionally biased region" description="Basic and acidic residues" evidence="3">
    <location>
        <begin position="951"/>
        <end position="968"/>
    </location>
</feature>
<feature type="compositionally biased region" description="Basic and acidic residues" evidence="3">
    <location>
        <begin position="1296"/>
        <end position="1307"/>
    </location>
</feature>
<evidence type="ECO:0000313" key="6">
    <source>
        <dbReference type="Proteomes" id="UP000663879"/>
    </source>
</evidence>
<dbReference type="InterPro" id="IPR045353">
    <property type="entry name" value="LAIKA"/>
</dbReference>
<proteinExistence type="predicted"/>
<feature type="compositionally biased region" description="Basic and acidic residues" evidence="3">
    <location>
        <begin position="1211"/>
        <end position="1232"/>
    </location>
</feature>
<dbReference type="PANTHER" id="PTHR14304">
    <property type="entry name" value="CELL DIVISION CYCLE AND APOPTOSIS REGULATOR PROTEIN"/>
    <property type="match status" value="1"/>
</dbReference>
<dbReference type="Pfam" id="PF02037">
    <property type="entry name" value="SAP"/>
    <property type="match status" value="1"/>
</dbReference>
<sequence>MSHYNSTSSGGSWQSQRNSLPTNQTQPQHETNSTSNLTGLFNSSAAANLLAQFSSLGNVNISNLAANLPALVAASNTTNNINSLPQAPPPSNQTQSTSSGYQWHSQNRLATQNNQQTTTNQSNTSQSYLLGPGGTMSSYNTSKPQNSTPKQNNYDPRNDSKNKNTSTYSKMPSYSTNSGRDNRPPQQNRYQNNQQNNNNNNSNSNNNSYNSNNKVDKFEPSQPVIQNNPILPNINPNPLLAQALLTQLAQTTQQNQNNLVAALAAAVTSTNLGNNLNSTNSNMTNSNVNMNTTNSNNYGQKVNRRSRSRSRSRSRNWTRSRSRSRESSIRARSNRPLNKTESTRDIRRVVQRSSRSKSPISLSKRLSYPSTRPKELSKDTKDTFKDKDLVKEKEIEKPKEKEVEKPKEIPLKESKEIKTNRYSIKLPKFPLDTLSNNVSTVKLRYPNLYIPSDYIYNKNSWLNSLSLNRPLKFNSKCQFHIMSKDALPIQKNTSVYDATDVDYRWQVKVMLLAMPNQDDFYKRCCSFAEDNLKENRFDHPSKVIQFLVGNKGKHELMALGGPWSPSLDGSNPAGNVQTLINTAIRNVKALTGIDLSPCTQWFRFLDIQYNRNEEFKTTVIKTNCTTSNHDIKADDKQQEKQDEEALLLDDDKYVENTVIFLPNVWSLMPTNIEYQKQVESYLKLVENEPEWVNEPVQQINAKEEVKTQNGDLSTSLNQDDQAKNLKVEADVANSCDVNEDSNANTSLANEEDREPTHYSKLDLKKMKVDELRSELAARNLDTKGLKPQLINRLKEAIEAEKAHDGIDLSIDPKEASFLDDPIDSSQQSLILEEDLCQNKAEQKSDKKTQAYNWSKLSKNEREKVYRLPSTPHIIVHPSPTFKQNKFECQLVSLSHILDYRREDNKECSFEVFLFAECFHEMLLRDNGFQIFKHILGLKDDTDKSNSNGKRKLPDEENSNDSKKTKTEENDSAVKSSNRPKTLYPDLLLSFTYFDTNRTNYLNEKDLEDLFFLLGLNLSRSKSKALMKKLTIRDGLFNYRTLTDRSIVSNSSNNFYKFPTDDDIVNSIISFDSYVKRFGVRVNNEKSESQAYLIELNGSTVDVLSTLKKLEKCEENLKKLDLSYKDSLDELDRLKTQNKSLDRHKQKLTDEASELRKKLRDEQKFSKDSDDKYLKLKDCLYRTKSQLNKVLDDISDTTRRSQKSNETGLKTTKSDLDMSKKESNENKEVKKSENTQQNSVETKKDDEIKEDVQNETQKESEHTEQVEQSEHTEEANNVNNENSNENDYDLNDELLEIGEKTDYRIDEF</sequence>
<feature type="region of interest" description="Disordered" evidence="3">
    <location>
        <begin position="1194"/>
        <end position="1307"/>
    </location>
</feature>
<dbReference type="SMART" id="SM01122">
    <property type="entry name" value="DBC1"/>
    <property type="match status" value="1"/>
</dbReference>
<feature type="region of interest" description="Disordered" evidence="3">
    <location>
        <begin position="735"/>
        <end position="757"/>
    </location>
</feature>
<dbReference type="GO" id="GO:0005634">
    <property type="term" value="C:nucleus"/>
    <property type="evidence" value="ECO:0007669"/>
    <property type="project" value="TreeGrafter"/>
</dbReference>
<feature type="compositionally biased region" description="Basic residues" evidence="3">
    <location>
        <begin position="302"/>
        <end position="322"/>
    </location>
</feature>
<dbReference type="PROSITE" id="PS50800">
    <property type="entry name" value="SAP"/>
    <property type="match status" value="1"/>
</dbReference>
<keyword evidence="1" id="KW-0106">Calcium</keyword>